<protein>
    <submittedName>
        <fullName evidence="2">Uncharacterized protein</fullName>
    </submittedName>
</protein>
<evidence type="ECO:0000313" key="2">
    <source>
        <dbReference type="EMBL" id="KAI5063042.1"/>
    </source>
</evidence>
<sequence length="325" mass="37578">MVSETQEPPPNIDRPGALFMYDKKTTRVSTYNENVGIYKHESEGIFSYFHCKEPYPNELSKDKVLYLFSYEIAMGKDIVFVDRYGREYQRILPEEVEKATVPGASTYAPEEILRDTYTPSKSTNPFSEEYDATSHSTRQPTFNYQDQPTTHPSLQAWLRQSATLEQVRNRDGYQAARGLRDLQEPSLYSRYQGESKPKTQGSTEPGRPPIERVRRDEPSLARTGRNYGLGAPLGEEPGHYRRPEEVYRLGRGDPMMRFVDHRRIRPSQVQKWVNKKYTGNRDPRDHVAAFLRVIRAEELLDFPTQFAGFGLTLEDDAATWFDSVE</sequence>
<dbReference type="Proteomes" id="UP000886520">
    <property type="component" value="Chromosome 21"/>
</dbReference>
<reference evidence="2" key="1">
    <citation type="submission" date="2021-01" db="EMBL/GenBank/DDBJ databases">
        <title>Adiantum capillus-veneris genome.</title>
        <authorList>
            <person name="Fang Y."/>
            <person name="Liao Q."/>
        </authorList>
    </citation>
    <scope>NUCLEOTIDE SEQUENCE</scope>
    <source>
        <strain evidence="2">H3</strain>
        <tissue evidence="2">Leaf</tissue>
    </source>
</reference>
<accession>A0A9D4U8N5</accession>
<evidence type="ECO:0000313" key="3">
    <source>
        <dbReference type="Proteomes" id="UP000886520"/>
    </source>
</evidence>
<feature type="compositionally biased region" description="Basic and acidic residues" evidence="1">
    <location>
        <begin position="209"/>
        <end position="219"/>
    </location>
</feature>
<gene>
    <name evidence="2" type="ORF">GOP47_0021589</name>
</gene>
<dbReference type="EMBL" id="JABFUD020000021">
    <property type="protein sequence ID" value="KAI5063042.1"/>
    <property type="molecule type" value="Genomic_DNA"/>
</dbReference>
<feature type="region of interest" description="Disordered" evidence="1">
    <location>
        <begin position="174"/>
        <end position="238"/>
    </location>
</feature>
<feature type="region of interest" description="Disordered" evidence="1">
    <location>
        <begin position="116"/>
        <end position="151"/>
    </location>
</feature>
<evidence type="ECO:0000256" key="1">
    <source>
        <dbReference type="SAM" id="MobiDB-lite"/>
    </source>
</evidence>
<dbReference type="AlphaFoldDB" id="A0A9D4U8N5"/>
<comment type="caution">
    <text evidence="2">The sequence shown here is derived from an EMBL/GenBank/DDBJ whole genome shotgun (WGS) entry which is preliminary data.</text>
</comment>
<feature type="compositionally biased region" description="Polar residues" evidence="1">
    <location>
        <begin position="117"/>
        <end position="126"/>
    </location>
</feature>
<proteinExistence type="predicted"/>
<organism evidence="2 3">
    <name type="scientific">Adiantum capillus-veneris</name>
    <name type="common">Maidenhair fern</name>
    <dbReference type="NCBI Taxonomy" id="13818"/>
    <lineage>
        <taxon>Eukaryota</taxon>
        <taxon>Viridiplantae</taxon>
        <taxon>Streptophyta</taxon>
        <taxon>Embryophyta</taxon>
        <taxon>Tracheophyta</taxon>
        <taxon>Polypodiopsida</taxon>
        <taxon>Polypodiidae</taxon>
        <taxon>Polypodiales</taxon>
        <taxon>Pteridineae</taxon>
        <taxon>Pteridaceae</taxon>
        <taxon>Vittarioideae</taxon>
        <taxon>Adiantum</taxon>
    </lineage>
</organism>
<name>A0A9D4U8N5_ADICA</name>
<feature type="compositionally biased region" description="Polar residues" evidence="1">
    <location>
        <begin position="133"/>
        <end position="151"/>
    </location>
</feature>
<keyword evidence="3" id="KW-1185">Reference proteome</keyword>